<comment type="caution">
    <text evidence="1">The sequence shown here is derived from an EMBL/GenBank/DDBJ whole genome shotgun (WGS) entry which is preliminary data.</text>
</comment>
<evidence type="ECO:0000313" key="1">
    <source>
        <dbReference type="EMBL" id="KAA6353657.1"/>
    </source>
</evidence>
<dbReference type="EMBL" id="SNRW01037684">
    <property type="protein sequence ID" value="KAA6353657.1"/>
    <property type="molecule type" value="Genomic_DNA"/>
</dbReference>
<name>A0A5J4T5Z0_9EUKA</name>
<accession>A0A5J4T5Z0</accession>
<sequence>MMNEEDTETSNANYQKYKKTIEDDGLIEQVVQETKDE</sequence>
<gene>
    <name evidence="1" type="ORF">EZS28_050816</name>
</gene>
<protein>
    <submittedName>
        <fullName evidence="1">Uncharacterized protein</fullName>
    </submittedName>
</protein>
<evidence type="ECO:0000313" key="2">
    <source>
        <dbReference type="Proteomes" id="UP000324800"/>
    </source>
</evidence>
<dbReference type="Proteomes" id="UP000324800">
    <property type="component" value="Unassembled WGS sequence"/>
</dbReference>
<organism evidence="1 2">
    <name type="scientific">Streblomastix strix</name>
    <dbReference type="NCBI Taxonomy" id="222440"/>
    <lineage>
        <taxon>Eukaryota</taxon>
        <taxon>Metamonada</taxon>
        <taxon>Preaxostyla</taxon>
        <taxon>Oxymonadida</taxon>
        <taxon>Streblomastigidae</taxon>
        <taxon>Streblomastix</taxon>
    </lineage>
</organism>
<dbReference type="OrthoDB" id="103748at2759"/>
<proteinExistence type="predicted"/>
<dbReference type="AlphaFoldDB" id="A0A5J4T5Z0"/>
<reference evidence="1 2" key="1">
    <citation type="submission" date="2019-03" db="EMBL/GenBank/DDBJ databases">
        <title>Single cell metagenomics reveals metabolic interactions within the superorganism composed of flagellate Streblomastix strix and complex community of Bacteroidetes bacteria on its surface.</title>
        <authorList>
            <person name="Treitli S.C."/>
            <person name="Kolisko M."/>
            <person name="Husnik F."/>
            <person name="Keeling P."/>
            <person name="Hampl V."/>
        </authorList>
    </citation>
    <scope>NUCLEOTIDE SEQUENCE [LARGE SCALE GENOMIC DNA]</scope>
    <source>
        <strain evidence="1">ST1C</strain>
    </source>
</reference>